<evidence type="ECO:0000256" key="1">
    <source>
        <dbReference type="SAM" id="SignalP"/>
    </source>
</evidence>
<feature type="signal peptide" evidence="1">
    <location>
        <begin position="1"/>
        <end position="25"/>
    </location>
</feature>
<dbReference type="PROSITE" id="PS51257">
    <property type="entry name" value="PROKAR_LIPOPROTEIN"/>
    <property type="match status" value="1"/>
</dbReference>
<name>A0A423KHL3_9PSED</name>
<protein>
    <submittedName>
        <fullName evidence="2">Uncharacterized protein</fullName>
    </submittedName>
</protein>
<reference evidence="2 3" key="1">
    <citation type="submission" date="2016-10" db="EMBL/GenBank/DDBJ databases">
        <title>Comparative genome analysis of multiple Pseudomonas spp. focuses on biocontrol and plant growth promoting traits.</title>
        <authorList>
            <person name="Tao X.-Y."/>
            <person name="Taylor C.G."/>
        </authorList>
    </citation>
    <scope>NUCLEOTIDE SEQUENCE [LARGE SCALE GENOMIC DNA]</scope>
    <source>
        <strain evidence="2 3">39A2</strain>
    </source>
</reference>
<evidence type="ECO:0000313" key="3">
    <source>
        <dbReference type="Proteomes" id="UP000283627"/>
    </source>
</evidence>
<keyword evidence="1" id="KW-0732">Signal</keyword>
<dbReference type="EMBL" id="MOBP01000011">
    <property type="protein sequence ID" value="RON52591.1"/>
    <property type="molecule type" value="Genomic_DNA"/>
</dbReference>
<sequence>MHIALRAAGFSIMAAFVSCGVGAQAQEIDTQPVITEQPVGAGLLAKAVYQTTPVVTVPTHSRASPLQQGLWLTRYYFERTPHAF</sequence>
<accession>A0A423KHL3</accession>
<comment type="caution">
    <text evidence="2">The sequence shown here is derived from an EMBL/GenBank/DDBJ whole genome shotgun (WGS) entry which is preliminary data.</text>
</comment>
<feature type="chain" id="PRO_5019187436" evidence="1">
    <location>
        <begin position="26"/>
        <end position="84"/>
    </location>
</feature>
<gene>
    <name evidence="2" type="ORF">BK665_16195</name>
</gene>
<organism evidence="2 3">
    <name type="scientific">Pseudomonas frederiksbergensis</name>
    <dbReference type="NCBI Taxonomy" id="104087"/>
    <lineage>
        <taxon>Bacteria</taxon>
        <taxon>Pseudomonadati</taxon>
        <taxon>Pseudomonadota</taxon>
        <taxon>Gammaproteobacteria</taxon>
        <taxon>Pseudomonadales</taxon>
        <taxon>Pseudomonadaceae</taxon>
        <taxon>Pseudomonas</taxon>
    </lineage>
</organism>
<evidence type="ECO:0000313" key="2">
    <source>
        <dbReference type="EMBL" id="RON52591.1"/>
    </source>
</evidence>
<dbReference type="AlphaFoldDB" id="A0A423KHL3"/>
<dbReference type="OrthoDB" id="7033417at2"/>
<proteinExistence type="predicted"/>
<dbReference type="RefSeq" id="WP_123407554.1">
    <property type="nucleotide sequence ID" value="NZ_MOBP01000011.1"/>
</dbReference>
<dbReference type="Proteomes" id="UP000283627">
    <property type="component" value="Unassembled WGS sequence"/>
</dbReference>